<evidence type="ECO:0000256" key="3">
    <source>
        <dbReference type="ARBA" id="ARBA00022692"/>
    </source>
</evidence>
<organism evidence="7 8">
    <name type="scientific">Prevotella pectinovora</name>
    <dbReference type="NCBI Taxonomy" id="1602169"/>
    <lineage>
        <taxon>Bacteria</taxon>
        <taxon>Pseudomonadati</taxon>
        <taxon>Bacteroidota</taxon>
        <taxon>Bacteroidia</taxon>
        <taxon>Bacteroidales</taxon>
        <taxon>Prevotellaceae</taxon>
        <taxon>Prevotella</taxon>
    </lineage>
</organism>
<feature type="transmembrane region" description="Helical" evidence="6">
    <location>
        <begin position="405"/>
        <end position="426"/>
    </location>
</feature>
<comment type="subcellular location">
    <subcellularLocation>
        <location evidence="1">Membrane</location>
        <topology evidence="1">Multi-pass membrane protein</topology>
    </subcellularLocation>
</comment>
<feature type="transmembrane region" description="Helical" evidence="6">
    <location>
        <begin position="308"/>
        <end position="329"/>
    </location>
</feature>
<dbReference type="EMBL" id="JXQK01000045">
    <property type="protein sequence ID" value="KIP63290.1"/>
    <property type="molecule type" value="Genomic_DNA"/>
</dbReference>
<evidence type="ECO:0000256" key="1">
    <source>
        <dbReference type="ARBA" id="ARBA00004141"/>
    </source>
</evidence>
<feature type="transmembrane region" description="Helical" evidence="6">
    <location>
        <begin position="187"/>
        <end position="209"/>
    </location>
</feature>
<evidence type="ECO:0000256" key="2">
    <source>
        <dbReference type="ARBA" id="ARBA00010199"/>
    </source>
</evidence>
<dbReference type="InterPro" id="IPR044644">
    <property type="entry name" value="DinF-like"/>
</dbReference>
<feature type="transmembrane region" description="Helical" evidence="6">
    <location>
        <begin position="157"/>
        <end position="181"/>
    </location>
</feature>
<keyword evidence="5 6" id="KW-0472">Membrane</keyword>
<keyword evidence="3 6" id="KW-0812">Transmembrane</keyword>
<dbReference type="PANTHER" id="PTHR42893">
    <property type="entry name" value="PROTEIN DETOXIFICATION 44, CHLOROPLASTIC-RELATED"/>
    <property type="match status" value="1"/>
</dbReference>
<evidence type="ECO:0000256" key="5">
    <source>
        <dbReference type="ARBA" id="ARBA00023136"/>
    </source>
</evidence>
<gene>
    <name evidence="7" type="ORF">ST44_04255</name>
</gene>
<dbReference type="GO" id="GO:0005886">
    <property type="term" value="C:plasma membrane"/>
    <property type="evidence" value="ECO:0007669"/>
    <property type="project" value="TreeGrafter"/>
</dbReference>
<dbReference type="PANTHER" id="PTHR42893:SF46">
    <property type="entry name" value="PROTEIN DETOXIFICATION 44, CHLOROPLASTIC"/>
    <property type="match status" value="1"/>
</dbReference>
<dbReference type="Proteomes" id="UP000032046">
    <property type="component" value="Unassembled WGS sequence"/>
</dbReference>
<dbReference type="AlphaFoldDB" id="A0A0D0IX35"/>
<dbReference type="GO" id="GO:0042910">
    <property type="term" value="F:xenobiotic transmembrane transporter activity"/>
    <property type="evidence" value="ECO:0007669"/>
    <property type="project" value="InterPro"/>
</dbReference>
<name>A0A0D0IX35_9BACT</name>
<protein>
    <submittedName>
        <fullName evidence="7">GntR family transcriptional regulator</fullName>
    </submittedName>
</protein>
<evidence type="ECO:0000256" key="4">
    <source>
        <dbReference type="ARBA" id="ARBA00022989"/>
    </source>
</evidence>
<evidence type="ECO:0000256" key="6">
    <source>
        <dbReference type="SAM" id="Phobius"/>
    </source>
</evidence>
<keyword evidence="8" id="KW-1185">Reference proteome</keyword>
<dbReference type="Pfam" id="PF01554">
    <property type="entry name" value="MatE"/>
    <property type="match status" value="2"/>
</dbReference>
<feature type="transmembrane region" description="Helical" evidence="6">
    <location>
        <begin position="238"/>
        <end position="258"/>
    </location>
</feature>
<feature type="transmembrane region" description="Helical" evidence="6">
    <location>
        <begin position="39"/>
        <end position="64"/>
    </location>
</feature>
<feature type="transmembrane region" description="Helical" evidence="6">
    <location>
        <begin position="264"/>
        <end position="287"/>
    </location>
</feature>
<dbReference type="STRING" id="1602171.ST44_04255"/>
<feature type="transmembrane region" description="Helical" evidence="6">
    <location>
        <begin position="85"/>
        <end position="107"/>
    </location>
</feature>
<feature type="transmembrane region" description="Helical" evidence="6">
    <location>
        <begin position="379"/>
        <end position="399"/>
    </location>
</feature>
<reference evidence="7 8" key="1">
    <citation type="submission" date="2015-01" db="EMBL/GenBank/DDBJ databases">
        <title>Comparative genomics of non-oral Prevotella species.</title>
        <authorList>
            <person name="Accetto T."/>
            <person name="Nograsek B."/>
            <person name="Avgustin G."/>
        </authorList>
    </citation>
    <scope>NUCLEOTIDE SEQUENCE [LARGE SCALE GENOMIC DNA]</scope>
    <source>
        <strain evidence="7 8">P5-119</strain>
    </source>
</reference>
<feature type="transmembrane region" description="Helical" evidence="6">
    <location>
        <begin position="12"/>
        <end position="33"/>
    </location>
</feature>
<feature type="transmembrane region" description="Helical" evidence="6">
    <location>
        <begin position="349"/>
        <end position="367"/>
    </location>
</feature>
<comment type="caution">
    <text evidence="7">The sequence shown here is derived from an EMBL/GenBank/DDBJ whole genome shotgun (WGS) entry which is preliminary data.</text>
</comment>
<proteinExistence type="inferred from homology"/>
<evidence type="ECO:0000313" key="8">
    <source>
        <dbReference type="Proteomes" id="UP000032046"/>
    </source>
</evidence>
<dbReference type="RefSeq" id="WP_042518357.1">
    <property type="nucleotide sequence ID" value="NZ_JXQK01000045.1"/>
</dbReference>
<feature type="transmembrane region" description="Helical" evidence="6">
    <location>
        <begin position="127"/>
        <end position="150"/>
    </location>
</feature>
<dbReference type="NCBIfam" id="TIGR00797">
    <property type="entry name" value="matE"/>
    <property type="match status" value="1"/>
</dbReference>
<dbReference type="CDD" id="cd13136">
    <property type="entry name" value="MATE_DinF_like"/>
    <property type="match status" value="1"/>
</dbReference>
<evidence type="ECO:0000313" key="7">
    <source>
        <dbReference type="EMBL" id="KIP63290.1"/>
    </source>
</evidence>
<comment type="similarity">
    <text evidence="2">Belongs to the multi antimicrobial extrusion (MATE) (TC 2.A.66.1) family.</text>
</comment>
<sequence>MTDLNRRILHIALPAIVSNITVPLLGLIDVAIVGHLGSAAYIGAIAVGGMIFNVMYWLFGFLRMGTSGMTSQALGQRNLTEAVRLLVRSVGVALAVALVMILLQVPLRQMALSVMQPSAAVREFAEVYFDILIWGAPAMLCLYSLTGWFIGMQNSRMPMVIAITQNVVNIVASLGLVFGLGMKVEGVALGTLVAQYAGFLMAVVMWVVAYGRLWKHFQSEALFAWRSMKGFLGVNRDIFLRTLCLISVMLFFTSAGSWQGETVLAVNTLLMQFYMIFSYFMDGFAYAGEAISGKYYGAGNRSGLQQSVRNLFGWGAAMTVIFTLLYIIGGDAFLSLLTDDHTVVAAAHGYSFWASLVPLLGMAAFIWDGVFIGCTKTRGMLLSMFFSAATFFTVYYSLRSSLANHALWIAFLAYMAMRGIAQTLLWRREMKRVG</sequence>
<keyword evidence="4 6" id="KW-1133">Transmembrane helix</keyword>
<dbReference type="GO" id="GO:0015297">
    <property type="term" value="F:antiporter activity"/>
    <property type="evidence" value="ECO:0007669"/>
    <property type="project" value="InterPro"/>
</dbReference>
<dbReference type="InterPro" id="IPR002528">
    <property type="entry name" value="MATE_fam"/>
</dbReference>
<accession>A0A0D0IX35</accession>